<gene>
    <name evidence="2" type="ORF">FVR03_13190</name>
</gene>
<evidence type="ECO:0000313" key="3">
    <source>
        <dbReference type="Proteomes" id="UP000321926"/>
    </source>
</evidence>
<dbReference type="Pfam" id="PF00535">
    <property type="entry name" value="Glycos_transf_2"/>
    <property type="match status" value="1"/>
</dbReference>
<dbReference type="PANTHER" id="PTHR22916">
    <property type="entry name" value="GLYCOSYLTRANSFERASE"/>
    <property type="match status" value="1"/>
</dbReference>
<dbReference type="InterPro" id="IPR001173">
    <property type="entry name" value="Glyco_trans_2-like"/>
</dbReference>
<dbReference type="GO" id="GO:0016758">
    <property type="term" value="F:hexosyltransferase activity"/>
    <property type="evidence" value="ECO:0007669"/>
    <property type="project" value="UniProtKB-ARBA"/>
</dbReference>
<keyword evidence="2" id="KW-0808">Transferase</keyword>
<feature type="domain" description="Glycosyltransferase 2-like" evidence="1">
    <location>
        <begin position="4"/>
        <end position="181"/>
    </location>
</feature>
<comment type="caution">
    <text evidence="2">The sequence shown here is derived from an EMBL/GenBank/DDBJ whole genome shotgun (WGS) entry which is preliminary data.</text>
</comment>
<evidence type="ECO:0000313" key="2">
    <source>
        <dbReference type="EMBL" id="TXK44904.1"/>
    </source>
</evidence>
<dbReference type="CDD" id="cd06433">
    <property type="entry name" value="GT_2_WfgS_like"/>
    <property type="match status" value="1"/>
</dbReference>
<dbReference type="RefSeq" id="WP_147922222.1">
    <property type="nucleotide sequence ID" value="NZ_VRTY01000046.1"/>
</dbReference>
<proteinExistence type="predicted"/>
<evidence type="ECO:0000259" key="1">
    <source>
        <dbReference type="Pfam" id="PF00535"/>
    </source>
</evidence>
<organism evidence="2 3">
    <name type="scientific">Pontibacter qinzhouensis</name>
    <dbReference type="NCBI Taxonomy" id="2603253"/>
    <lineage>
        <taxon>Bacteria</taxon>
        <taxon>Pseudomonadati</taxon>
        <taxon>Bacteroidota</taxon>
        <taxon>Cytophagia</taxon>
        <taxon>Cytophagales</taxon>
        <taxon>Hymenobacteraceae</taxon>
        <taxon>Pontibacter</taxon>
    </lineage>
</organism>
<dbReference type="OrthoDB" id="9788101at2"/>
<protein>
    <submittedName>
        <fullName evidence="2">Glycosyltransferase</fullName>
    </submittedName>
</protein>
<reference evidence="2 3" key="1">
    <citation type="submission" date="2019-08" db="EMBL/GenBank/DDBJ databases">
        <authorList>
            <person name="Shi S."/>
        </authorList>
    </citation>
    <scope>NUCLEOTIDE SEQUENCE [LARGE SCALE GENOMIC DNA]</scope>
    <source>
        <strain evidence="2 3">GY10130</strain>
    </source>
</reference>
<dbReference type="PANTHER" id="PTHR22916:SF65">
    <property type="entry name" value="SLR1065 PROTEIN"/>
    <property type="match status" value="1"/>
</dbReference>
<dbReference type="EMBL" id="VRTY01000046">
    <property type="protein sequence ID" value="TXK44904.1"/>
    <property type="molecule type" value="Genomic_DNA"/>
</dbReference>
<accession>A0A5C8K5K7</accession>
<dbReference type="AlphaFoldDB" id="A0A5C8K5K7"/>
<keyword evidence="3" id="KW-1185">Reference proteome</keyword>
<dbReference type="Proteomes" id="UP000321926">
    <property type="component" value="Unassembled WGS sequence"/>
</dbReference>
<sequence>MKISVIIPVYNGEKYIKETLDSIFEQTYRNFEVIVMDGASIDKTAEIVAQYPNVKFYSRKDKGQSDAINHGFKYATGDILAWQNADDVYFPYTFNEVVNFFKQNTNADLIYGYYHLIDEKSNWICDVKPILWNKWKFKHGRFCPVQPTVFWRKNVYESKGQLRLDLNYCMDVDFYASISKKFNICLLPKFLGKFRVHQESKTQNINNKKSIMQEYYQVLSQHFKYNKINRLLFYIFQKRADIASTIKRKWLKKL</sequence>
<dbReference type="InterPro" id="IPR029044">
    <property type="entry name" value="Nucleotide-diphossugar_trans"/>
</dbReference>
<dbReference type="SUPFAM" id="SSF53448">
    <property type="entry name" value="Nucleotide-diphospho-sugar transferases"/>
    <property type="match status" value="1"/>
</dbReference>
<dbReference type="Gene3D" id="3.90.550.10">
    <property type="entry name" value="Spore Coat Polysaccharide Biosynthesis Protein SpsA, Chain A"/>
    <property type="match status" value="1"/>
</dbReference>
<name>A0A5C8K5K7_9BACT</name>